<evidence type="ECO:0000259" key="11">
    <source>
        <dbReference type="PROSITE" id="PS50929"/>
    </source>
</evidence>
<feature type="domain" description="ABC transporter" evidence="10">
    <location>
        <begin position="335"/>
        <end position="570"/>
    </location>
</feature>
<evidence type="ECO:0000313" key="13">
    <source>
        <dbReference type="Proteomes" id="UP000319756"/>
    </source>
</evidence>
<dbReference type="Pfam" id="PF00664">
    <property type="entry name" value="ABC_membrane"/>
    <property type="match status" value="1"/>
</dbReference>
<dbReference type="Gene3D" id="1.20.1560.10">
    <property type="entry name" value="ABC transporter type 1, transmembrane domain"/>
    <property type="match status" value="1"/>
</dbReference>
<dbReference type="InterPro" id="IPR027417">
    <property type="entry name" value="P-loop_NTPase"/>
</dbReference>
<keyword evidence="13" id="KW-1185">Reference proteome</keyword>
<evidence type="ECO:0000256" key="9">
    <source>
        <dbReference type="SAM" id="Phobius"/>
    </source>
</evidence>
<keyword evidence="4 9" id="KW-0812">Transmembrane</keyword>
<gene>
    <name evidence="12" type="primary">cydD</name>
    <name evidence="12" type="ORF">EPH95_06850</name>
</gene>
<evidence type="ECO:0000256" key="7">
    <source>
        <dbReference type="ARBA" id="ARBA00022989"/>
    </source>
</evidence>
<dbReference type="PANTHER" id="PTHR24221">
    <property type="entry name" value="ATP-BINDING CASSETTE SUB-FAMILY B"/>
    <property type="match status" value="1"/>
</dbReference>
<dbReference type="GO" id="GO:0140359">
    <property type="term" value="F:ABC-type transporter activity"/>
    <property type="evidence" value="ECO:0007669"/>
    <property type="project" value="InterPro"/>
</dbReference>
<feature type="transmembrane region" description="Helical" evidence="9">
    <location>
        <begin position="158"/>
        <end position="176"/>
    </location>
</feature>
<name>A0A514LGF7_9BACI</name>
<dbReference type="InterPro" id="IPR014216">
    <property type="entry name" value="ABC_transptr_CydD"/>
</dbReference>
<dbReference type="Pfam" id="PF00005">
    <property type="entry name" value="ABC_tran"/>
    <property type="match status" value="1"/>
</dbReference>
<keyword evidence="7 9" id="KW-1133">Transmembrane helix</keyword>
<evidence type="ECO:0000256" key="1">
    <source>
        <dbReference type="ARBA" id="ARBA00004651"/>
    </source>
</evidence>
<keyword evidence="8 9" id="KW-0472">Membrane</keyword>
<feature type="transmembrane region" description="Helical" evidence="9">
    <location>
        <begin position="16"/>
        <end position="40"/>
    </location>
</feature>
<dbReference type="PROSITE" id="PS00211">
    <property type="entry name" value="ABC_TRANSPORTER_1"/>
    <property type="match status" value="1"/>
</dbReference>
<dbReference type="NCBIfam" id="TIGR02857">
    <property type="entry name" value="CydD"/>
    <property type="match status" value="1"/>
</dbReference>
<dbReference type="Proteomes" id="UP000319756">
    <property type="component" value="Chromosome"/>
</dbReference>
<dbReference type="KEGG" id="sale:EPH95_06850"/>
<evidence type="ECO:0000256" key="4">
    <source>
        <dbReference type="ARBA" id="ARBA00022692"/>
    </source>
</evidence>
<sequence>MYLLKESLSQQRKSMAFLLVFAFLLGIAIISQGAIIAGIIDGVFLQDMAFSSIFPFLLILFGVILVRVYVIYASGRTGIKMAARTKDHFRKRLLQKMAQSSLHTSLDRQSGGKVSILMDSVDAVDNYFSQYIPRLLQTALVPLMILIVVFTQHVNSGLIMLVTAPFIPLFMALVGIQTKKKSEEQLTQLEAFSGTFLDSLQGLVTLKLFGHSKKQQNRMEESSIGFKNATMDILKVAFTNAFMLEIIMMLSIGLIALEIALQLIIYESLTFFTAFFILLLVPDFYLSLRDLGSAFHNGRASMGAAKKVEEELENTGDSIQWGDQKISDKKMPPQIELSDVSFQYEPENFVLEDVSAKIFPYEHVAIVGKSGSGKTTLLNVIAGLMKPMQGTISIDGHSLFEHQEQSWYKHISYITQHPYIFSGSIGENIAIGLPDQVSQADVIDAASQAGISEMIEDLSDGYETIVGEGGRGLSGGEKQRLAIARAFLKQPSIILFDEPTVGLDLQTENILQSSIQKLSKNATIVTVAHRLYTIQDADRILLLENGKLLASGSHERLMTQSSTYAGMVDAQLRRLSDEGTFDRH</sequence>
<evidence type="ECO:0000313" key="12">
    <source>
        <dbReference type="EMBL" id="QDI90932.1"/>
    </source>
</evidence>
<evidence type="ECO:0000256" key="3">
    <source>
        <dbReference type="ARBA" id="ARBA00022475"/>
    </source>
</evidence>
<dbReference type="PANTHER" id="PTHR24221:SF654">
    <property type="entry name" value="ATP-BINDING CASSETTE SUB-FAMILY B MEMBER 6"/>
    <property type="match status" value="1"/>
</dbReference>
<dbReference type="GO" id="GO:0005524">
    <property type="term" value="F:ATP binding"/>
    <property type="evidence" value="ECO:0007669"/>
    <property type="project" value="UniProtKB-KW"/>
</dbReference>
<dbReference type="AlphaFoldDB" id="A0A514LGF7"/>
<evidence type="ECO:0000256" key="5">
    <source>
        <dbReference type="ARBA" id="ARBA00022741"/>
    </source>
</evidence>
<dbReference type="GO" id="GO:0042883">
    <property type="term" value="P:cysteine transport"/>
    <property type="evidence" value="ECO:0007669"/>
    <property type="project" value="InterPro"/>
</dbReference>
<evidence type="ECO:0000256" key="6">
    <source>
        <dbReference type="ARBA" id="ARBA00022840"/>
    </source>
</evidence>
<dbReference type="InterPro" id="IPR036640">
    <property type="entry name" value="ABC1_TM_sf"/>
</dbReference>
<dbReference type="CDD" id="cd18584">
    <property type="entry name" value="ABC_6TM_AarD_CydD"/>
    <property type="match status" value="1"/>
</dbReference>
<feature type="transmembrane region" description="Helical" evidence="9">
    <location>
        <begin position="52"/>
        <end position="72"/>
    </location>
</feature>
<protein>
    <submittedName>
        <fullName evidence="12">Thiol reductant ABC exporter subunit CydD</fullName>
    </submittedName>
</protein>
<evidence type="ECO:0000256" key="8">
    <source>
        <dbReference type="ARBA" id="ARBA00023136"/>
    </source>
</evidence>
<dbReference type="PROSITE" id="PS50893">
    <property type="entry name" value="ABC_TRANSPORTER_2"/>
    <property type="match status" value="1"/>
</dbReference>
<dbReference type="SUPFAM" id="SSF90123">
    <property type="entry name" value="ABC transporter transmembrane region"/>
    <property type="match status" value="1"/>
</dbReference>
<reference evidence="13" key="1">
    <citation type="submission" date="2019-01" db="EMBL/GenBank/DDBJ databases">
        <title>Genomic analysis of Salicibibacter sp. NKC3-5.</title>
        <authorList>
            <person name="Oh Y.J."/>
        </authorList>
    </citation>
    <scope>NUCLEOTIDE SEQUENCE [LARGE SCALE GENOMIC DNA]</scope>
    <source>
        <strain evidence="13">NKC3-5</strain>
    </source>
</reference>
<evidence type="ECO:0000259" key="10">
    <source>
        <dbReference type="PROSITE" id="PS50893"/>
    </source>
</evidence>
<dbReference type="FunFam" id="3.40.50.300:FF:000221">
    <property type="entry name" value="Multidrug ABC transporter ATP-binding protein"/>
    <property type="match status" value="1"/>
</dbReference>
<comment type="subcellular location">
    <subcellularLocation>
        <location evidence="1">Cell membrane</location>
        <topology evidence="1">Multi-pass membrane protein</topology>
    </subcellularLocation>
</comment>
<organism evidence="12 13">
    <name type="scientific">Salicibibacter halophilus</name>
    <dbReference type="NCBI Taxonomy" id="2502791"/>
    <lineage>
        <taxon>Bacteria</taxon>
        <taxon>Bacillati</taxon>
        <taxon>Bacillota</taxon>
        <taxon>Bacilli</taxon>
        <taxon>Bacillales</taxon>
        <taxon>Bacillaceae</taxon>
        <taxon>Salicibibacter</taxon>
    </lineage>
</organism>
<keyword evidence="3" id="KW-1003">Cell membrane</keyword>
<dbReference type="InterPro" id="IPR011527">
    <property type="entry name" value="ABC1_TM_dom"/>
</dbReference>
<dbReference type="InterPro" id="IPR017871">
    <property type="entry name" value="ABC_transporter-like_CS"/>
</dbReference>
<dbReference type="SMART" id="SM00382">
    <property type="entry name" value="AAA"/>
    <property type="match status" value="1"/>
</dbReference>
<dbReference type="PROSITE" id="PS50929">
    <property type="entry name" value="ABC_TM1F"/>
    <property type="match status" value="1"/>
</dbReference>
<dbReference type="InterPro" id="IPR003593">
    <property type="entry name" value="AAA+_ATPase"/>
</dbReference>
<dbReference type="GO" id="GO:0005886">
    <property type="term" value="C:plasma membrane"/>
    <property type="evidence" value="ECO:0007669"/>
    <property type="project" value="UniProtKB-SubCell"/>
</dbReference>
<keyword evidence="2" id="KW-0813">Transport</keyword>
<dbReference type="SUPFAM" id="SSF52540">
    <property type="entry name" value="P-loop containing nucleoside triphosphate hydrolases"/>
    <property type="match status" value="1"/>
</dbReference>
<dbReference type="OrthoDB" id="9806127at2"/>
<dbReference type="EMBL" id="CP035485">
    <property type="protein sequence ID" value="QDI90932.1"/>
    <property type="molecule type" value="Genomic_DNA"/>
</dbReference>
<keyword evidence="6" id="KW-0067">ATP-binding</keyword>
<proteinExistence type="predicted"/>
<accession>A0A514LGF7</accession>
<keyword evidence="5" id="KW-0547">Nucleotide-binding</keyword>
<feature type="domain" description="ABC transmembrane type-1" evidence="11">
    <location>
        <begin position="16"/>
        <end position="300"/>
    </location>
</feature>
<dbReference type="InterPro" id="IPR039421">
    <property type="entry name" value="Type_1_exporter"/>
</dbReference>
<feature type="transmembrane region" description="Helical" evidence="9">
    <location>
        <begin position="236"/>
        <end position="257"/>
    </location>
</feature>
<feature type="transmembrane region" description="Helical" evidence="9">
    <location>
        <begin position="263"/>
        <end position="281"/>
    </location>
</feature>
<dbReference type="GO" id="GO:0016887">
    <property type="term" value="F:ATP hydrolysis activity"/>
    <property type="evidence" value="ECO:0007669"/>
    <property type="project" value="InterPro"/>
</dbReference>
<dbReference type="Gene3D" id="3.40.50.300">
    <property type="entry name" value="P-loop containing nucleotide triphosphate hydrolases"/>
    <property type="match status" value="1"/>
</dbReference>
<evidence type="ECO:0000256" key="2">
    <source>
        <dbReference type="ARBA" id="ARBA00022448"/>
    </source>
</evidence>
<dbReference type="InterPro" id="IPR003439">
    <property type="entry name" value="ABC_transporter-like_ATP-bd"/>
</dbReference>